<reference evidence="2" key="2">
    <citation type="submission" date="2019-01" db="UniProtKB">
        <authorList>
            <consortium name="EnsemblPlants"/>
        </authorList>
    </citation>
    <scope>IDENTIFICATION</scope>
    <source>
        <strain evidence="2">cv. Heinz 1706</strain>
    </source>
</reference>
<reference evidence="2" key="1">
    <citation type="journal article" date="2012" name="Nature">
        <title>The tomato genome sequence provides insights into fleshy fruit evolution.</title>
        <authorList>
            <consortium name="Tomato Genome Consortium"/>
        </authorList>
    </citation>
    <scope>NUCLEOTIDE SEQUENCE [LARGE SCALE GENOMIC DNA]</scope>
    <source>
        <strain evidence="2">cv. Heinz 1706</strain>
    </source>
</reference>
<evidence type="ECO:0000256" key="1">
    <source>
        <dbReference type="SAM" id="MobiDB-lite"/>
    </source>
</evidence>
<dbReference type="InParanoid" id="A0A3Q7GUI3"/>
<dbReference type="AlphaFoldDB" id="A0A3Q7GUI3"/>
<sequence length="64" mass="7320">MHISNRFDRKRHHGFGTTSAQSDSQFSLMALHRVNLLARTKMEIWYCIGTIRSSVLINGSPQNC</sequence>
<evidence type="ECO:0000313" key="3">
    <source>
        <dbReference type="Proteomes" id="UP000004994"/>
    </source>
</evidence>
<accession>A0A3Q7GUI3</accession>
<protein>
    <submittedName>
        <fullName evidence="2">Uncharacterized protein</fullName>
    </submittedName>
</protein>
<keyword evidence="3" id="KW-1185">Reference proteome</keyword>
<dbReference type="Gramene" id="Solyc04g026370.1.1">
    <property type="protein sequence ID" value="Solyc04g026370.1.1.1"/>
    <property type="gene ID" value="Solyc04g026370.1"/>
</dbReference>
<dbReference type="Proteomes" id="UP000004994">
    <property type="component" value="Chromosome 4"/>
</dbReference>
<feature type="region of interest" description="Disordered" evidence="1">
    <location>
        <begin position="1"/>
        <end position="22"/>
    </location>
</feature>
<organism evidence="2">
    <name type="scientific">Solanum lycopersicum</name>
    <name type="common">Tomato</name>
    <name type="synonym">Lycopersicon esculentum</name>
    <dbReference type="NCBI Taxonomy" id="4081"/>
    <lineage>
        <taxon>Eukaryota</taxon>
        <taxon>Viridiplantae</taxon>
        <taxon>Streptophyta</taxon>
        <taxon>Embryophyta</taxon>
        <taxon>Tracheophyta</taxon>
        <taxon>Spermatophyta</taxon>
        <taxon>Magnoliopsida</taxon>
        <taxon>eudicotyledons</taxon>
        <taxon>Gunneridae</taxon>
        <taxon>Pentapetalae</taxon>
        <taxon>asterids</taxon>
        <taxon>lamiids</taxon>
        <taxon>Solanales</taxon>
        <taxon>Solanaceae</taxon>
        <taxon>Solanoideae</taxon>
        <taxon>Solaneae</taxon>
        <taxon>Solanum</taxon>
        <taxon>Solanum subgen. Lycopersicon</taxon>
    </lineage>
</organism>
<evidence type="ECO:0000313" key="2">
    <source>
        <dbReference type="EnsemblPlants" id="Solyc04g026370.1.1.1"/>
    </source>
</evidence>
<name>A0A3Q7GUI3_SOLLC</name>
<dbReference type="PaxDb" id="4081-Solyc04g026370.1.1"/>
<dbReference type="EnsemblPlants" id="Solyc04g026370.1.1">
    <property type="protein sequence ID" value="Solyc04g026370.1.1.1"/>
    <property type="gene ID" value="Solyc04g026370.1"/>
</dbReference>
<proteinExistence type="predicted"/>